<dbReference type="PANTHER" id="PTHR43344:SF2">
    <property type="entry name" value="PHOSPHOSERINE PHOSPHATASE"/>
    <property type="match status" value="1"/>
</dbReference>
<comment type="caution">
    <text evidence="12">The sequence shown here is derived from an EMBL/GenBank/DDBJ whole genome shotgun (WGS) entry which is preliminary data.</text>
</comment>
<evidence type="ECO:0000256" key="6">
    <source>
        <dbReference type="ARBA" id="ARBA00022723"/>
    </source>
</evidence>
<organism evidence="12 13">
    <name type="scientific">Natrarchaeobius chitinivorans</name>
    <dbReference type="NCBI Taxonomy" id="1679083"/>
    <lineage>
        <taxon>Archaea</taxon>
        <taxon>Methanobacteriati</taxon>
        <taxon>Methanobacteriota</taxon>
        <taxon>Stenosarchaea group</taxon>
        <taxon>Halobacteria</taxon>
        <taxon>Halobacteriales</taxon>
        <taxon>Natrialbaceae</taxon>
        <taxon>Natrarchaeobius</taxon>
    </lineage>
</organism>
<dbReference type="EMBL" id="REFZ01000004">
    <property type="protein sequence ID" value="RQH01184.1"/>
    <property type="molecule type" value="Genomic_DNA"/>
</dbReference>
<sequence length="214" mass="22619">MTVVAFDFDGTLSDSEMTVLLGNRCGVAEEMAEITERAMNDEIGYAESLRERAALLEDLPRADARAAFEEVVLRPGAADLIETLNDAGVTTAILTGGFERGVAAALEREDVSVDHVVANRLPMENDRLTGAVEGPLIEGTKDDALEDLASDVGVALEETVAIGDGANDLPMLEVAGLAVGFEPKPAVEPHCDVVVTTMAEAHETLVDEAVLESR</sequence>
<dbReference type="InterPro" id="IPR050582">
    <property type="entry name" value="HAD-like_SerB"/>
</dbReference>
<keyword evidence="13" id="KW-1185">Reference proteome</keyword>
<comment type="similarity">
    <text evidence="3">Belongs to the HAD-like hydrolase superfamily. SerB family.</text>
</comment>
<feature type="active site" description="Proton donor" evidence="11">
    <location>
        <position position="9"/>
    </location>
</feature>
<dbReference type="GO" id="GO:0005737">
    <property type="term" value="C:cytoplasm"/>
    <property type="evidence" value="ECO:0007669"/>
    <property type="project" value="TreeGrafter"/>
</dbReference>
<dbReference type="GO" id="GO:0036424">
    <property type="term" value="F:L-phosphoserine phosphatase activity"/>
    <property type="evidence" value="ECO:0007669"/>
    <property type="project" value="InterPro"/>
</dbReference>
<evidence type="ECO:0000256" key="4">
    <source>
        <dbReference type="ARBA" id="ARBA00012640"/>
    </source>
</evidence>
<protein>
    <recommendedName>
        <fullName evidence="4">phosphoserine phosphatase</fullName>
        <ecNumber evidence="4">3.1.3.3</ecNumber>
    </recommendedName>
    <alternativeName>
        <fullName evidence="10">O-phosphoserine phosphohydrolase</fullName>
    </alternativeName>
</protein>
<evidence type="ECO:0000313" key="12">
    <source>
        <dbReference type="EMBL" id="RQH01184.1"/>
    </source>
</evidence>
<keyword evidence="9" id="KW-0718">Serine biosynthesis</keyword>
<dbReference type="GO" id="GO:0006564">
    <property type="term" value="P:L-serine biosynthetic process"/>
    <property type="evidence" value="ECO:0007669"/>
    <property type="project" value="UniProtKB-KW"/>
</dbReference>
<feature type="active site" description="Nucleophile" evidence="11">
    <location>
        <position position="7"/>
    </location>
</feature>
<keyword evidence="5" id="KW-0028">Amino-acid biosynthesis</keyword>
<evidence type="ECO:0000313" key="13">
    <source>
        <dbReference type="Proteomes" id="UP000281431"/>
    </source>
</evidence>
<dbReference type="InterPro" id="IPR023214">
    <property type="entry name" value="HAD_sf"/>
</dbReference>
<gene>
    <name evidence="12" type="primary">serB</name>
    <name evidence="12" type="ORF">EA472_06895</name>
</gene>
<evidence type="ECO:0000256" key="11">
    <source>
        <dbReference type="PIRSR" id="PIRSR604469-1"/>
    </source>
</evidence>
<evidence type="ECO:0000256" key="7">
    <source>
        <dbReference type="ARBA" id="ARBA00022801"/>
    </source>
</evidence>
<dbReference type="InterPro" id="IPR004469">
    <property type="entry name" value="PSP"/>
</dbReference>
<proteinExistence type="inferred from homology"/>
<keyword evidence="6" id="KW-0479">Metal-binding</keyword>
<keyword evidence="8" id="KW-0460">Magnesium</keyword>
<accession>A0A3N6MBG8</accession>
<dbReference type="AlphaFoldDB" id="A0A3N6MBG8"/>
<dbReference type="GO" id="GO:0000287">
    <property type="term" value="F:magnesium ion binding"/>
    <property type="evidence" value="ECO:0007669"/>
    <property type="project" value="TreeGrafter"/>
</dbReference>
<name>A0A3N6MBG8_NATCH</name>
<dbReference type="EC" id="3.1.3.3" evidence="4"/>
<dbReference type="SUPFAM" id="SSF56784">
    <property type="entry name" value="HAD-like"/>
    <property type="match status" value="1"/>
</dbReference>
<evidence type="ECO:0000256" key="10">
    <source>
        <dbReference type="ARBA" id="ARBA00031693"/>
    </source>
</evidence>
<evidence type="ECO:0000256" key="8">
    <source>
        <dbReference type="ARBA" id="ARBA00022842"/>
    </source>
</evidence>
<comment type="pathway">
    <text evidence="2">Amino-acid biosynthesis; L-serine biosynthesis; L-serine from 3-phospho-D-glycerate: step 3/3.</text>
</comment>
<dbReference type="OrthoDB" id="10041at2157"/>
<dbReference type="Gene3D" id="3.40.50.1000">
    <property type="entry name" value="HAD superfamily/HAD-like"/>
    <property type="match status" value="1"/>
</dbReference>
<evidence type="ECO:0000256" key="5">
    <source>
        <dbReference type="ARBA" id="ARBA00022605"/>
    </source>
</evidence>
<dbReference type="UniPathway" id="UPA00135">
    <property type="reaction ID" value="UER00198"/>
</dbReference>
<keyword evidence="7 12" id="KW-0378">Hydrolase</keyword>
<evidence type="ECO:0000256" key="3">
    <source>
        <dbReference type="ARBA" id="ARBA00009184"/>
    </source>
</evidence>
<dbReference type="Proteomes" id="UP000281431">
    <property type="component" value="Unassembled WGS sequence"/>
</dbReference>
<evidence type="ECO:0000256" key="1">
    <source>
        <dbReference type="ARBA" id="ARBA00001946"/>
    </source>
</evidence>
<dbReference type="Pfam" id="PF12710">
    <property type="entry name" value="HAD"/>
    <property type="match status" value="1"/>
</dbReference>
<dbReference type="InterPro" id="IPR036412">
    <property type="entry name" value="HAD-like_sf"/>
</dbReference>
<dbReference type="PANTHER" id="PTHR43344">
    <property type="entry name" value="PHOSPHOSERINE PHOSPHATASE"/>
    <property type="match status" value="1"/>
</dbReference>
<evidence type="ECO:0000256" key="9">
    <source>
        <dbReference type="ARBA" id="ARBA00023299"/>
    </source>
</evidence>
<dbReference type="NCBIfam" id="TIGR00338">
    <property type="entry name" value="serB"/>
    <property type="match status" value="1"/>
</dbReference>
<evidence type="ECO:0000256" key="2">
    <source>
        <dbReference type="ARBA" id="ARBA00005135"/>
    </source>
</evidence>
<dbReference type="NCBIfam" id="TIGR01488">
    <property type="entry name" value="HAD-SF-IB"/>
    <property type="match status" value="1"/>
</dbReference>
<comment type="cofactor">
    <cofactor evidence="1">
        <name>Mg(2+)</name>
        <dbReference type="ChEBI" id="CHEBI:18420"/>
    </cofactor>
</comment>
<reference evidence="12 13" key="1">
    <citation type="submission" date="2018-10" db="EMBL/GenBank/DDBJ databases">
        <title>Natrarchaeobius chitinivorans gen. nov., sp. nov., and Natrarchaeobius haloalkaliphilus sp. nov., alkaliphilic, chitin-utilizing haloarchaea from hypersaline alkaline lakes.</title>
        <authorList>
            <person name="Sorokin D.Y."/>
            <person name="Elcheninov A.G."/>
            <person name="Kostrikina N.A."/>
            <person name="Bale N.J."/>
            <person name="Sinninghe Damste J.S."/>
            <person name="Khijniak T.V."/>
            <person name="Kublanov I.V."/>
            <person name="Toshchakov S.V."/>
        </authorList>
    </citation>
    <scope>NUCLEOTIDE SEQUENCE [LARGE SCALE GENOMIC DNA]</scope>
    <source>
        <strain evidence="12 13">AArcht7</strain>
    </source>
</reference>